<protein>
    <submittedName>
        <fullName evidence="3">Reductase</fullName>
    </submittedName>
</protein>
<proteinExistence type="predicted"/>
<gene>
    <name evidence="3" type="ORF">GCM10025883_01710</name>
</gene>
<feature type="region of interest" description="Disordered" evidence="1">
    <location>
        <begin position="300"/>
        <end position="325"/>
    </location>
</feature>
<comment type="caution">
    <text evidence="3">The sequence shown here is derived from an EMBL/GenBank/DDBJ whole genome shotgun (WGS) entry which is preliminary data.</text>
</comment>
<dbReference type="Gene3D" id="3.40.50.720">
    <property type="entry name" value="NAD(P)-binding Rossmann-like Domain"/>
    <property type="match status" value="1"/>
</dbReference>
<dbReference type="PANTHER" id="PTHR48079">
    <property type="entry name" value="PROTEIN YEEZ"/>
    <property type="match status" value="1"/>
</dbReference>
<dbReference type="PANTHER" id="PTHR48079:SF6">
    <property type="entry name" value="NAD(P)-BINDING DOMAIN-CONTAINING PROTEIN-RELATED"/>
    <property type="match status" value="1"/>
</dbReference>
<dbReference type="Proteomes" id="UP001157126">
    <property type="component" value="Unassembled WGS sequence"/>
</dbReference>
<name>A0ABQ6IK56_9MICO</name>
<accession>A0ABQ6IK56</accession>
<organism evidence="3 4">
    <name type="scientific">Mobilicoccus caccae</name>
    <dbReference type="NCBI Taxonomy" id="1859295"/>
    <lineage>
        <taxon>Bacteria</taxon>
        <taxon>Bacillati</taxon>
        <taxon>Actinomycetota</taxon>
        <taxon>Actinomycetes</taxon>
        <taxon>Micrococcales</taxon>
        <taxon>Dermatophilaceae</taxon>
        <taxon>Mobilicoccus</taxon>
    </lineage>
</organism>
<feature type="domain" description="NAD-dependent epimerase/dehydratase" evidence="2">
    <location>
        <begin position="4"/>
        <end position="80"/>
    </location>
</feature>
<sequence>MDFLILGGTAWLGRRVAEIARDRGHDVTCLARGSEPAPEGVRFIRADRDDEDGLSGVRDRRWSAVVDVARQPGQVRRAMRQLEAEHVVFVSSISVYTRNDLPDRDESAPVHEPLAADELDDMSQYGPAKVACERIVRETASSSTVIRAGLIGGAGDHTGRTGYYPWRFAHPTGADVLVPPDDSYPVAMIDAEDLAAWIVEVAERRVDGIFDATGPAVPLGEVLECARAVAGSSAPPRAADPEALASEGVGFWMGPTTLPLWVGAPGWRYATVADASAARSHGLTTRPLAQTLAAALTFEESRGGPRGAGLTDEEERRLRAALSGQ</sequence>
<dbReference type="Pfam" id="PF01370">
    <property type="entry name" value="Epimerase"/>
    <property type="match status" value="1"/>
</dbReference>
<keyword evidence="4" id="KW-1185">Reference proteome</keyword>
<reference evidence="4" key="1">
    <citation type="journal article" date="2019" name="Int. J. Syst. Evol. Microbiol.">
        <title>The Global Catalogue of Microorganisms (GCM) 10K type strain sequencing project: providing services to taxonomists for standard genome sequencing and annotation.</title>
        <authorList>
            <consortium name="The Broad Institute Genomics Platform"/>
            <consortium name="The Broad Institute Genome Sequencing Center for Infectious Disease"/>
            <person name="Wu L."/>
            <person name="Ma J."/>
        </authorList>
    </citation>
    <scope>NUCLEOTIDE SEQUENCE [LARGE SCALE GENOMIC DNA]</scope>
    <source>
        <strain evidence="4">NBRC 113072</strain>
    </source>
</reference>
<dbReference type="InterPro" id="IPR051783">
    <property type="entry name" value="NAD(P)-dependent_oxidoreduct"/>
</dbReference>
<dbReference type="RefSeq" id="WP_284302229.1">
    <property type="nucleotide sequence ID" value="NZ_BSUO01000001.1"/>
</dbReference>
<dbReference type="EMBL" id="BSUO01000001">
    <property type="protein sequence ID" value="GMA38126.1"/>
    <property type="molecule type" value="Genomic_DNA"/>
</dbReference>
<evidence type="ECO:0000259" key="2">
    <source>
        <dbReference type="Pfam" id="PF01370"/>
    </source>
</evidence>
<dbReference type="SUPFAM" id="SSF51735">
    <property type="entry name" value="NAD(P)-binding Rossmann-fold domains"/>
    <property type="match status" value="1"/>
</dbReference>
<evidence type="ECO:0000313" key="4">
    <source>
        <dbReference type="Proteomes" id="UP001157126"/>
    </source>
</evidence>
<dbReference type="InterPro" id="IPR036291">
    <property type="entry name" value="NAD(P)-bd_dom_sf"/>
</dbReference>
<evidence type="ECO:0000256" key="1">
    <source>
        <dbReference type="SAM" id="MobiDB-lite"/>
    </source>
</evidence>
<evidence type="ECO:0000313" key="3">
    <source>
        <dbReference type="EMBL" id="GMA38126.1"/>
    </source>
</evidence>
<dbReference type="InterPro" id="IPR001509">
    <property type="entry name" value="Epimerase_deHydtase"/>
</dbReference>